<sequence>MRRSLNHPKHHLRKINMVVASQGAAQVVLLTQIPLIVERCGLSLASIGGLVALGTFCLMIAGPLWGEMGDRVGRKPVLLAGLTGALLAQCLFVALLVAMSQGYLEESNALIALAISRVIYGLNAAAIYPCCQAWAIDLGEPEKRLSILSGLSAAANLGRGLGPLLALPALLAGALWPLAWLILLPFITLVLTAGLPKGKSYIAETESSENSSLPPGALALFATALLGTVSVGQLQVVMGPALKDLYGLSAMGASSATAVLLAAVAICGFLVQIGLVRKLKAPQMSFMLGVSSLCTGTILLSSTLGSLLAAAGLLIFVVGIAFLVPGYSALLSQANRRGGRLFGFLSLMHTGGYTIGFAIGGWLYERDPQQPLLGLLVSVSLIALFALLSSIISKKKKVGQTQYTAR</sequence>
<feature type="transmembrane region" description="Helical" evidence="4">
    <location>
        <begin position="307"/>
        <end position="330"/>
    </location>
</feature>
<feature type="domain" description="Major facilitator superfamily (MFS) profile" evidence="5">
    <location>
        <begin position="1"/>
        <end position="398"/>
    </location>
</feature>
<dbReference type="Gene3D" id="1.20.1250.20">
    <property type="entry name" value="MFS general substrate transporter like domains"/>
    <property type="match status" value="2"/>
</dbReference>
<dbReference type="SUPFAM" id="SSF103473">
    <property type="entry name" value="MFS general substrate transporter"/>
    <property type="match status" value="1"/>
</dbReference>
<feature type="transmembrane region" description="Helical" evidence="4">
    <location>
        <begin position="15"/>
        <end position="37"/>
    </location>
</feature>
<dbReference type="EMBL" id="CP092418">
    <property type="protein sequence ID" value="USD20694.1"/>
    <property type="molecule type" value="Genomic_DNA"/>
</dbReference>
<feature type="transmembrane region" description="Helical" evidence="4">
    <location>
        <begin position="110"/>
        <end position="135"/>
    </location>
</feature>
<dbReference type="RefSeq" id="WP_252083102.1">
    <property type="nucleotide sequence ID" value="NZ_CP092418.1"/>
</dbReference>
<accession>A0ABY4VFG5</accession>
<dbReference type="InterPro" id="IPR036259">
    <property type="entry name" value="MFS_trans_sf"/>
</dbReference>
<evidence type="ECO:0000256" key="2">
    <source>
        <dbReference type="ARBA" id="ARBA00022989"/>
    </source>
</evidence>
<keyword evidence="3 4" id="KW-0472">Membrane</keyword>
<feature type="transmembrane region" description="Helical" evidence="4">
    <location>
        <begin position="77"/>
        <end position="98"/>
    </location>
</feature>
<dbReference type="PANTHER" id="PTHR23546">
    <property type="entry name" value="TRANSPORT PROTEIN"/>
    <property type="match status" value="1"/>
</dbReference>
<gene>
    <name evidence="6" type="ORF">MJO52_16685</name>
</gene>
<dbReference type="Pfam" id="PF07690">
    <property type="entry name" value="MFS_1"/>
    <property type="match status" value="1"/>
</dbReference>
<feature type="transmembrane region" description="Helical" evidence="4">
    <location>
        <begin position="177"/>
        <end position="195"/>
    </location>
</feature>
<evidence type="ECO:0000256" key="4">
    <source>
        <dbReference type="SAM" id="Phobius"/>
    </source>
</evidence>
<evidence type="ECO:0000313" key="6">
    <source>
        <dbReference type="EMBL" id="USD20694.1"/>
    </source>
</evidence>
<feature type="transmembrane region" description="Helical" evidence="4">
    <location>
        <begin position="248"/>
        <end position="271"/>
    </location>
</feature>
<protein>
    <submittedName>
        <fullName evidence="6">MFS transporter</fullName>
    </submittedName>
</protein>
<feature type="transmembrane region" description="Helical" evidence="4">
    <location>
        <begin position="342"/>
        <end position="364"/>
    </location>
</feature>
<keyword evidence="1 4" id="KW-0812">Transmembrane</keyword>
<feature type="transmembrane region" description="Helical" evidence="4">
    <location>
        <begin position="216"/>
        <end position="236"/>
    </location>
</feature>
<proteinExistence type="predicted"/>
<organism evidence="6 7">
    <name type="scientific">Microbulbifer variabilis</name>
    <dbReference type="NCBI Taxonomy" id="266805"/>
    <lineage>
        <taxon>Bacteria</taxon>
        <taxon>Pseudomonadati</taxon>
        <taxon>Pseudomonadota</taxon>
        <taxon>Gammaproteobacteria</taxon>
        <taxon>Cellvibrionales</taxon>
        <taxon>Microbulbiferaceae</taxon>
        <taxon>Microbulbifer</taxon>
    </lineage>
</organism>
<feature type="transmembrane region" description="Helical" evidence="4">
    <location>
        <begin position="43"/>
        <end position="65"/>
    </location>
</feature>
<name>A0ABY4VFG5_9GAMM</name>
<reference evidence="6" key="1">
    <citation type="submission" date="2022-02" db="EMBL/GenBank/DDBJ databases">
        <title>Coral-associated bacteria.</title>
        <authorList>
            <person name="Tang K."/>
            <person name="Wang X."/>
        </authorList>
    </citation>
    <scope>NUCLEOTIDE SEQUENCE</scope>
    <source>
        <strain evidence="6">SCSIO 43006</strain>
    </source>
</reference>
<feature type="transmembrane region" description="Helical" evidence="4">
    <location>
        <begin position="283"/>
        <end position="301"/>
    </location>
</feature>
<evidence type="ECO:0000259" key="5">
    <source>
        <dbReference type="PROSITE" id="PS50850"/>
    </source>
</evidence>
<keyword evidence="7" id="KW-1185">Reference proteome</keyword>
<feature type="transmembrane region" description="Helical" evidence="4">
    <location>
        <begin position="370"/>
        <end position="392"/>
    </location>
</feature>
<dbReference type="PANTHER" id="PTHR23546:SF1">
    <property type="entry name" value="MEMBRANE PROTEIN"/>
    <property type="match status" value="1"/>
</dbReference>
<dbReference type="PROSITE" id="PS50850">
    <property type="entry name" value="MFS"/>
    <property type="match status" value="1"/>
</dbReference>
<keyword evidence="2 4" id="KW-1133">Transmembrane helix</keyword>
<dbReference type="InterPro" id="IPR020846">
    <property type="entry name" value="MFS_dom"/>
</dbReference>
<dbReference type="Proteomes" id="UP001055658">
    <property type="component" value="Chromosome"/>
</dbReference>
<evidence type="ECO:0000256" key="1">
    <source>
        <dbReference type="ARBA" id="ARBA00022692"/>
    </source>
</evidence>
<evidence type="ECO:0000313" key="7">
    <source>
        <dbReference type="Proteomes" id="UP001055658"/>
    </source>
</evidence>
<evidence type="ECO:0000256" key="3">
    <source>
        <dbReference type="ARBA" id="ARBA00023136"/>
    </source>
</evidence>
<dbReference type="InterPro" id="IPR011701">
    <property type="entry name" value="MFS"/>
</dbReference>